<dbReference type="Proteomes" id="UP000595512">
    <property type="component" value="Chromosome"/>
</dbReference>
<proteinExistence type="predicted"/>
<keyword evidence="3" id="KW-1185">Reference proteome</keyword>
<reference evidence="1 3" key="1">
    <citation type="submission" date="2016-01" db="EMBL/GenBank/DDBJ databases">
        <title>Genome Sequences of Twelve Sporeforming Bacillus Species Isolated from Foods.</title>
        <authorList>
            <person name="Berendsen E.M."/>
            <person name="Wells-Bennik M.H."/>
            <person name="Krawcyk A.O."/>
            <person name="De Jong A."/>
            <person name="Holsappel S."/>
            <person name="Eijlander R.T."/>
            <person name="Kuipers O.P."/>
        </authorList>
    </citation>
    <scope>NUCLEOTIDE SEQUENCE [LARGE SCALE GENOMIC DNA]</scope>
    <source>
        <strain evidence="1 3">B4102</strain>
    </source>
</reference>
<sequence>MAFGITKEELSKWKREIDEGKIAFITHFWLDPRFPKSTSVTKVGCKDLQKLANWGAKFGLKEEWIHHRKDGYSHFDLLGDKQYEILNIEGLTDDILKFNLTQKTCH</sequence>
<dbReference type="EMBL" id="CP066701">
    <property type="protein sequence ID" value="QQX24731.1"/>
    <property type="molecule type" value="Genomic_DNA"/>
</dbReference>
<dbReference type="PATRIC" id="fig|46224.3.peg.2144"/>
<dbReference type="GeneID" id="62498570"/>
<evidence type="ECO:0000313" key="1">
    <source>
        <dbReference type="EMBL" id="KYD08573.1"/>
    </source>
</evidence>
<accession>A0A150L8A0</accession>
<gene>
    <name evidence="1" type="ORF">B4102_0653</name>
    <name evidence="2" type="ORF">JGZ69_18520</name>
</gene>
<evidence type="ECO:0000313" key="4">
    <source>
        <dbReference type="Proteomes" id="UP000595512"/>
    </source>
</evidence>
<reference evidence="2 4" key="2">
    <citation type="submission" date="2020-12" db="EMBL/GenBank/DDBJ databases">
        <title>Taxonomic evaluation of the Bacillus sporothermodurans group of bacteria based on whole genome sequences.</title>
        <authorList>
            <person name="Fiedler G."/>
            <person name="Herbstmann A.-D."/>
            <person name="Doll E."/>
            <person name="Wenning M."/>
            <person name="Brinks E."/>
            <person name="Kabisch J."/>
            <person name="Breitenwieser F."/>
            <person name="Lappann M."/>
            <person name="Boehnlein C."/>
            <person name="Franz C."/>
        </authorList>
    </citation>
    <scope>NUCLEOTIDE SEQUENCE [LARGE SCALE GENOMIC DNA]</scope>
    <source>
        <strain evidence="2 4">DSM 10599</strain>
    </source>
</reference>
<dbReference type="EMBL" id="LQYN01000029">
    <property type="protein sequence ID" value="KYD08573.1"/>
    <property type="molecule type" value="Genomic_DNA"/>
</dbReference>
<organism evidence="1 3">
    <name type="scientific">Heyndrickxia sporothermodurans</name>
    <dbReference type="NCBI Taxonomy" id="46224"/>
    <lineage>
        <taxon>Bacteria</taxon>
        <taxon>Bacillati</taxon>
        <taxon>Bacillota</taxon>
        <taxon>Bacilli</taxon>
        <taxon>Bacillales</taxon>
        <taxon>Bacillaceae</taxon>
        <taxon>Heyndrickxia</taxon>
    </lineage>
</organism>
<dbReference type="AlphaFoldDB" id="A0A150L8A0"/>
<evidence type="ECO:0008006" key="5">
    <source>
        <dbReference type="Google" id="ProtNLM"/>
    </source>
</evidence>
<dbReference type="RefSeq" id="WP_066229378.1">
    <property type="nucleotide sequence ID" value="NZ_CP066701.1"/>
</dbReference>
<dbReference type="KEGG" id="hspo:JGZ69_18520"/>
<dbReference type="Proteomes" id="UP000075666">
    <property type="component" value="Unassembled WGS sequence"/>
</dbReference>
<name>A0A150L8A0_9BACI</name>
<dbReference type="OrthoDB" id="2361368at2"/>
<evidence type="ECO:0000313" key="2">
    <source>
        <dbReference type="EMBL" id="QQX24731.1"/>
    </source>
</evidence>
<protein>
    <recommendedName>
        <fullName evidence="5">YneQ</fullName>
    </recommendedName>
</protein>
<dbReference type="STRING" id="46224.B4102_0653"/>
<evidence type="ECO:0000313" key="3">
    <source>
        <dbReference type="Proteomes" id="UP000075666"/>
    </source>
</evidence>